<comment type="caution">
    <text evidence="12">The sequence shown here is derived from an EMBL/GenBank/DDBJ whole genome shotgun (WGS) entry which is preliminary data.</text>
</comment>
<evidence type="ECO:0000256" key="1">
    <source>
        <dbReference type="ARBA" id="ARBA00004571"/>
    </source>
</evidence>
<dbReference type="GO" id="GO:0009297">
    <property type="term" value="P:pilus assembly"/>
    <property type="evidence" value="ECO:0007669"/>
    <property type="project" value="InterPro"/>
</dbReference>
<dbReference type="Gene3D" id="2.60.40.2070">
    <property type="match status" value="1"/>
</dbReference>
<evidence type="ECO:0000256" key="5">
    <source>
        <dbReference type="ARBA" id="ARBA00022558"/>
    </source>
</evidence>
<dbReference type="Pfam" id="PF00577">
    <property type="entry name" value="Usher"/>
    <property type="match status" value="1"/>
</dbReference>
<dbReference type="InterPro" id="IPR037224">
    <property type="entry name" value="PapC_N_sf"/>
</dbReference>
<dbReference type="InterPro" id="IPR042186">
    <property type="entry name" value="FimD_plug_dom"/>
</dbReference>
<dbReference type="Gene3D" id="2.60.40.2610">
    <property type="entry name" value="Outer membrane usher protein FimD, plug domain"/>
    <property type="match status" value="1"/>
</dbReference>
<evidence type="ECO:0000256" key="2">
    <source>
        <dbReference type="ARBA" id="ARBA00008064"/>
    </source>
</evidence>
<protein>
    <recommendedName>
        <fullName evidence="14">Fimbrial biogenesis outer membrane usher protein</fullName>
    </recommendedName>
</protein>
<evidence type="ECO:0000256" key="9">
    <source>
        <dbReference type="ARBA" id="ARBA00023237"/>
    </source>
</evidence>
<dbReference type="InterPro" id="IPR000015">
    <property type="entry name" value="Fimb_usher"/>
</dbReference>
<dbReference type="SUPFAM" id="SSF141729">
    <property type="entry name" value="FimD N-terminal domain-like"/>
    <property type="match status" value="1"/>
</dbReference>
<dbReference type="Pfam" id="PF13953">
    <property type="entry name" value="PapC_C"/>
    <property type="match status" value="1"/>
</dbReference>
<evidence type="ECO:0000256" key="4">
    <source>
        <dbReference type="ARBA" id="ARBA00022452"/>
    </source>
</evidence>
<keyword evidence="8" id="KW-0472">Membrane</keyword>
<accession>A0A1B8HE90</accession>
<comment type="subcellular location">
    <subcellularLocation>
        <location evidence="1">Cell outer membrane</location>
        <topology evidence="1">Multi-pass membrane protein</topology>
    </subcellularLocation>
</comment>
<keyword evidence="7" id="KW-0732">Signal</keyword>
<keyword evidence="3" id="KW-0813">Transport</keyword>
<dbReference type="PANTHER" id="PTHR30451">
    <property type="entry name" value="OUTER MEMBRANE USHER PROTEIN"/>
    <property type="match status" value="1"/>
</dbReference>
<evidence type="ECO:0008006" key="14">
    <source>
        <dbReference type="Google" id="ProtNLM"/>
    </source>
</evidence>
<dbReference type="Gene3D" id="3.10.20.410">
    <property type="match status" value="1"/>
</dbReference>
<keyword evidence="4" id="KW-1134">Transmembrane beta strand</keyword>
<organism evidence="12 13">
    <name type="scientific">Morganella psychrotolerans</name>
    <dbReference type="NCBI Taxonomy" id="368603"/>
    <lineage>
        <taxon>Bacteria</taxon>
        <taxon>Pseudomonadati</taxon>
        <taxon>Pseudomonadota</taxon>
        <taxon>Gammaproteobacteria</taxon>
        <taxon>Enterobacterales</taxon>
        <taxon>Morganellaceae</taxon>
        <taxon>Morganella</taxon>
    </lineage>
</organism>
<comment type="similarity">
    <text evidence="2">Belongs to the fimbrial export usher family.</text>
</comment>
<feature type="domain" description="PapC-like C-terminal" evidence="10">
    <location>
        <begin position="749"/>
        <end position="812"/>
    </location>
</feature>
<evidence type="ECO:0000259" key="10">
    <source>
        <dbReference type="Pfam" id="PF13953"/>
    </source>
</evidence>
<feature type="domain" description="PapC N-terminal" evidence="11">
    <location>
        <begin position="11"/>
        <end position="153"/>
    </location>
</feature>
<keyword evidence="5" id="KW-1029">Fimbrium biogenesis</keyword>
<evidence type="ECO:0000313" key="13">
    <source>
        <dbReference type="Proteomes" id="UP000092247"/>
    </source>
</evidence>
<evidence type="ECO:0000259" key="11">
    <source>
        <dbReference type="Pfam" id="PF13954"/>
    </source>
</evidence>
<dbReference type="Pfam" id="PF13954">
    <property type="entry name" value="PapC_N"/>
    <property type="match status" value="1"/>
</dbReference>
<keyword evidence="6" id="KW-0812">Transmembrane</keyword>
<evidence type="ECO:0000256" key="6">
    <source>
        <dbReference type="ARBA" id="ARBA00022692"/>
    </source>
</evidence>
<evidence type="ECO:0000256" key="3">
    <source>
        <dbReference type="ARBA" id="ARBA00022448"/>
    </source>
</evidence>
<gene>
    <name evidence="12" type="ORF">AYY17_05135</name>
</gene>
<dbReference type="InterPro" id="IPR043142">
    <property type="entry name" value="PapC-like_C_sf"/>
</dbReference>
<dbReference type="Gene3D" id="2.60.40.3110">
    <property type="match status" value="1"/>
</dbReference>
<evidence type="ECO:0000313" key="12">
    <source>
        <dbReference type="EMBL" id="OBU07388.1"/>
    </source>
</evidence>
<dbReference type="InterPro" id="IPR025949">
    <property type="entry name" value="PapC-like_C"/>
</dbReference>
<evidence type="ECO:0000256" key="7">
    <source>
        <dbReference type="ARBA" id="ARBA00022729"/>
    </source>
</evidence>
<sequence>MDINTAKADDYFDPAFVTDPSGKVLNVDLSPFEKSSFIPGTYRVDIYINDQYANTQEVLFYSDKNQGQLQPCLSDTQLAEYGVKPEYYALLEKSGECVSFKDISGVKAEFRGGQNRLNLSIPQIAFDQRILEAKQELLWNDGIPAIFTDYNLSGIHQNDTKNHDISDSLYLGLRSGINIGAWRYRNYSTWSRDTNGDQSWENQLNYLERPLRSIKSNILVGDNFSDSNVFDNVSFRGIKLWSDDQMRPAYANVYAPAISGVATIDSTIDVYQNGYVIYRTNIPAGPYELTDVVPLNSGSNLSVVQRGVDGSERRFIVPFSSLDFLQRKGGFNYSITAGQYRMNNQDSDNAGNKTKFVQSDAFYGLTDNTTLFGGFQAASRYQAYDLGIGMNIPVIGAVATDIMFTRADPDNFDSMNGRAFRFRYSKSLTDTGTNISFASYRYMSGDYITMTDMFDNYTGRVDTSAYLMRKGQMDITVSQDLPEFWGMINASVSHQTYNTYYSNRERNVESYNIGYSNALDSFTYTLNYSYYKNTINNRNYNNNFFEKERDNDHVISLNINIPLSGRFKDNWISYGASYNKDNDFDNYVGVGGLALENNNLSWSVQQGYGNHDRGNYGSVYGRYRSRYGDANAGYSYKNDNRRLSYGLNGSLMMSQYGATLSRPLGDTNGLIYAPGAEGVRIINSAEARTDNSGLAVVPNLIPYRNNLIRLDPLSMPDNAEIDTTLKEVYPTRGALVLINYDTYLGKKILVTLRDRNGDIIPFGAYTESDDKTERFYVSNYGRLYLTGVGDTNNIHVIWGDDNQYQCDFSYTTEGKRRVNGLYIFDETCL</sequence>
<dbReference type="PANTHER" id="PTHR30451:SF21">
    <property type="entry name" value="FIMBRIAL USHER DOMAIN-CONTAINING PROTEIN YDET-RELATED"/>
    <property type="match status" value="1"/>
</dbReference>
<proteinExistence type="inferred from homology"/>
<dbReference type="GO" id="GO:0015473">
    <property type="term" value="F:fimbrial usher porin activity"/>
    <property type="evidence" value="ECO:0007669"/>
    <property type="project" value="InterPro"/>
</dbReference>
<dbReference type="Proteomes" id="UP000092247">
    <property type="component" value="Unassembled WGS sequence"/>
</dbReference>
<reference evidence="12 13" key="1">
    <citation type="submission" date="2016-06" db="EMBL/GenBank/DDBJ databases">
        <authorList>
            <person name="Kjaerup R.B."/>
            <person name="Dalgaard T.S."/>
            <person name="Juul-Madsen H.R."/>
        </authorList>
    </citation>
    <scope>NUCLEOTIDE SEQUENCE [LARGE SCALE GENOMIC DNA]</scope>
    <source>
        <strain evidence="12 13">GCSL-Mp3</strain>
    </source>
</reference>
<evidence type="ECO:0000256" key="8">
    <source>
        <dbReference type="ARBA" id="ARBA00023136"/>
    </source>
</evidence>
<dbReference type="EMBL" id="LZEX01000012">
    <property type="protein sequence ID" value="OBU07388.1"/>
    <property type="molecule type" value="Genomic_DNA"/>
</dbReference>
<name>A0A1B8HE90_9GAMM</name>
<dbReference type="AlphaFoldDB" id="A0A1B8HE90"/>
<keyword evidence="9" id="KW-0998">Cell outer membrane</keyword>
<dbReference type="GO" id="GO:0009279">
    <property type="term" value="C:cell outer membrane"/>
    <property type="evidence" value="ECO:0007669"/>
    <property type="project" value="UniProtKB-SubCell"/>
</dbReference>
<dbReference type="InterPro" id="IPR025885">
    <property type="entry name" value="PapC_N"/>
</dbReference>